<keyword evidence="2" id="KW-1185">Reference proteome</keyword>
<sequence length="172" mass="20204">EMTPFDEYIEKNKYPDTFLQKGELKDGVAKLYFFSNYEKYKISLNYSSEVDKTLLPEHFDNWSKGGDAVYGKSVEEALINTFEIYWLFPKDIKEVHMEIPIDGSIYIFKGDQEKLKKFVLDDLTKISGDWNPDRQKLRKAFDTKDPDFLVFIRARIEHGISKPVLKPFLSVK</sequence>
<feature type="non-terminal residue" evidence="1">
    <location>
        <position position="1"/>
    </location>
</feature>
<protein>
    <submittedName>
        <fullName evidence="1">Uncharacterized protein</fullName>
    </submittedName>
</protein>
<dbReference type="EMBL" id="JACXAH010000077">
    <property type="protein sequence ID" value="MBD1374016.1"/>
    <property type="molecule type" value="Genomic_DNA"/>
</dbReference>
<dbReference type="Proteomes" id="UP000661691">
    <property type="component" value="Unassembled WGS sequence"/>
</dbReference>
<comment type="caution">
    <text evidence="1">The sequence shown here is derived from an EMBL/GenBank/DDBJ whole genome shotgun (WGS) entry which is preliminary data.</text>
</comment>
<dbReference type="AlphaFoldDB" id="A0A926NBR7"/>
<evidence type="ECO:0000313" key="2">
    <source>
        <dbReference type="Proteomes" id="UP000661691"/>
    </source>
</evidence>
<name>A0A926NBR7_9BACL</name>
<reference evidence="1" key="1">
    <citation type="submission" date="2020-09" db="EMBL/GenBank/DDBJ databases">
        <title>A novel bacterium of genus Hazenella, isolated from South China Sea.</title>
        <authorList>
            <person name="Huang H."/>
            <person name="Mo K."/>
            <person name="Hu Y."/>
        </authorList>
    </citation>
    <scope>NUCLEOTIDE SEQUENCE</scope>
    <source>
        <strain evidence="1">IB182357</strain>
    </source>
</reference>
<gene>
    <name evidence="1" type="ORF">IC620_16895</name>
</gene>
<organism evidence="1 2">
    <name type="scientific">Polycladospora coralii</name>
    <dbReference type="NCBI Taxonomy" id="2771432"/>
    <lineage>
        <taxon>Bacteria</taxon>
        <taxon>Bacillati</taxon>
        <taxon>Bacillota</taxon>
        <taxon>Bacilli</taxon>
        <taxon>Bacillales</taxon>
        <taxon>Thermoactinomycetaceae</taxon>
        <taxon>Polycladospora</taxon>
    </lineage>
</organism>
<dbReference type="RefSeq" id="WP_191142935.1">
    <property type="nucleotide sequence ID" value="NZ_JACXAH010000077.1"/>
</dbReference>
<proteinExistence type="predicted"/>
<evidence type="ECO:0000313" key="1">
    <source>
        <dbReference type="EMBL" id="MBD1374016.1"/>
    </source>
</evidence>
<accession>A0A926NBR7</accession>